<dbReference type="CDD" id="cd06267">
    <property type="entry name" value="PBP1_LacI_sugar_binding-like"/>
    <property type="match status" value="1"/>
</dbReference>
<evidence type="ECO:0000256" key="1">
    <source>
        <dbReference type="ARBA" id="ARBA00023015"/>
    </source>
</evidence>
<gene>
    <name evidence="5" type="ORF">GT003_17935</name>
</gene>
<dbReference type="Proteomes" id="UP000558113">
    <property type="component" value="Unassembled WGS sequence"/>
</dbReference>
<keyword evidence="6" id="KW-1185">Reference proteome</keyword>
<proteinExistence type="predicted"/>
<evidence type="ECO:0000256" key="3">
    <source>
        <dbReference type="ARBA" id="ARBA00023163"/>
    </source>
</evidence>
<reference evidence="5 6" key="1">
    <citation type="submission" date="2020-01" db="EMBL/GenBank/DDBJ databases">
        <title>Paenibacillus soybeanensis sp. nov. isolated from the nodules of soybean (Glycine max(L.) Merr).</title>
        <authorList>
            <person name="Wang H."/>
        </authorList>
    </citation>
    <scope>NUCLEOTIDE SEQUENCE [LARGE SCALE GENOMIC DNA]</scope>
    <source>
        <strain evidence="5 6">DSM 23054</strain>
    </source>
</reference>
<sequence length="327" mass="35868">MNIRKIAEMCDVSVSTVSRILNNKPDVNAETREKVIRFMNEHGFRPTVVTNRQETVGIVTPVVSFPEYMGELMNGIMEKAYSLGLYLTLVPYEGRAFKDAGSAAHFCRSNGFKGLIAINPPLQSSLPQALVAGGIPHVVVAASYPNSDVSWVDVDNADGCRQAVRHLLELGHRRIALLHAPVAHPCEADRVRGYYEAMRLGGIEVGSGWVQELDANREPVKDTVRKMLQEAKPTAVFCSTYRGTLAVSGGLQELGLRIPEDIAVAGFGDYDVSPLMNPPMTTVHQPIADIGRMAVTVFDKLLRQEDYARIQTLLPARLIVRASTKGE</sequence>
<dbReference type="InterPro" id="IPR028082">
    <property type="entry name" value="Peripla_BP_I"/>
</dbReference>
<dbReference type="PROSITE" id="PS50932">
    <property type="entry name" value="HTH_LACI_2"/>
    <property type="match status" value="1"/>
</dbReference>
<dbReference type="GO" id="GO:0000976">
    <property type="term" value="F:transcription cis-regulatory region binding"/>
    <property type="evidence" value="ECO:0007669"/>
    <property type="project" value="TreeGrafter"/>
</dbReference>
<dbReference type="PANTHER" id="PTHR30146:SF109">
    <property type="entry name" value="HTH-TYPE TRANSCRIPTIONAL REGULATOR GALS"/>
    <property type="match status" value="1"/>
</dbReference>
<keyword evidence="2" id="KW-0238">DNA-binding</keyword>
<dbReference type="CDD" id="cd01392">
    <property type="entry name" value="HTH_LacI"/>
    <property type="match status" value="1"/>
</dbReference>
<organism evidence="5 6">
    <name type="scientific">Paenibacillus sacheonensis</name>
    <dbReference type="NCBI Taxonomy" id="742054"/>
    <lineage>
        <taxon>Bacteria</taxon>
        <taxon>Bacillati</taxon>
        <taxon>Bacillota</taxon>
        <taxon>Bacilli</taxon>
        <taxon>Bacillales</taxon>
        <taxon>Paenibacillaceae</taxon>
        <taxon>Paenibacillus</taxon>
    </lineage>
</organism>
<comment type="caution">
    <text evidence="5">The sequence shown here is derived from an EMBL/GenBank/DDBJ whole genome shotgun (WGS) entry which is preliminary data.</text>
</comment>
<dbReference type="InterPro" id="IPR046335">
    <property type="entry name" value="LacI/GalR-like_sensor"/>
</dbReference>
<dbReference type="Gene3D" id="1.10.260.40">
    <property type="entry name" value="lambda repressor-like DNA-binding domains"/>
    <property type="match status" value="1"/>
</dbReference>
<dbReference type="SMART" id="SM00354">
    <property type="entry name" value="HTH_LACI"/>
    <property type="match status" value="1"/>
</dbReference>
<dbReference type="GO" id="GO:0003700">
    <property type="term" value="F:DNA-binding transcription factor activity"/>
    <property type="evidence" value="ECO:0007669"/>
    <property type="project" value="TreeGrafter"/>
</dbReference>
<dbReference type="PANTHER" id="PTHR30146">
    <property type="entry name" value="LACI-RELATED TRANSCRIPTIONAL REPRESSOR"/>
    <property type="match status" value="1"/>
</dbReference>
<dbReference type="SUPFAM" id="SSF53822">
    <property type="entry name" value="Periplasmic binding protein-like I"/>
    <property type="match status" value="1"/>
</dbReference>
<feature type="domain" description="HTH lacI-type" evidence="4">
    <location>
        <begin position="1"/>
        <end position="46"/>
    </location>
</feature>
<dbReference type="Pfam" id="PF00356">
    <property type="entry name" value="LacI"/>
    <property type="match status" value="1"/>
</dbReference>
<evidence type="ECO:0000313" key="5">
    <source>
        <dbReference type="EMBL" id="NBC70884.1"/>
    </source>
</evidence>
<dbReference type="InterPro" id="IPR000843">
    <property type="entry name" value="HTH_LacI"/>
</dbReference>
<dbReference type="InterPro" id="IPR010982">
    <property type="entry name" value="Lambda_DNA-bd_dom_sf"/>
</dbReference>
<dbReference type="OrthoDB" id="3180992at2"/>
<dbReference type="EMBL" id="JAAAMU010000009">
    <property type="protein sequence ID" value="NBC70884.1"/>
    <property type="molecule type" value="Genomic_DNA"/>
</dbReference>
<keyword evidence="1" id="KW-0805">Transcription regulation</keyword>
<dbReference type="Pfam" id="PF13377">
    <property type="entry name" value="Peripla_BP_3"/>
    <property type="match status" value="1"/>
</dbReference>
<evidence type="ECO:0000313" key="6">
    <source>
        <dbReference type="Proteomes" id="UP000558113"/>
    </source>
</evidence>
<evidence type="ECO:0000259" key="4">
    <source>
        <dbReference type="PROSITE" id="PS50932"/>
    </source>
</evidence>
<name>A0A7X4YST4_9BACL</name>
<dbReference type="AlphaFoldDB" id="A0A7X4YST4"/>
<evidence type="ECO:0000256" key="2">
    <source>
        <dbReference type="ARBA" id="ARBA00023125"/>
    </source>
</evidence>
<dbReference type="Gene3D" id="3.40.50.2300">
    <property type="match status" value="2"/>
</dbReference>
<dbReference type="SUPFAM" id="SSF47413">
    <property type="entry name" value="lambda repressor-like DNA-binding domains"/>
    <property type="match status" value="1"/>
</dbReference>
<accession>A0A7X4YST4</accession>
<protein>
    <submittedName>
        <fullName evidence="5">Substrate-binding domain-containing protein</fullName>
    </submittedName>
</protein>
<keyword evidence="3" id="KW-0804">Transcription</keyword>